<comment type="caution">
    <text evidence="2">The sequence shown here is derived from an EMBL/GenBank/DDBJ whole genome shotgun (WGS) entry which is preliminary data.</text>
</comment>
<reference evidence="2" key="2">
    <citation type="submission" date="2023-05" db="EMBL/GenBank/DDBJ databases">
        <authorList>
            <consortium name="Lawrence Berkeley National Laboratory"/>
            <person name="Steindorff A."/>
            <person name="Hensen N."/>
            <person name="Bonometti L."/>
            <person name="Westerberg I."/>
            <person name="Brannstrom I.O."/>
            <person name="Guillou S."/>
            <person name="Cros-Aarteil S."/>
            <person name="Calhoun S."/>
            <person name="Haridas S."/>
            <person name="Kuo A."/>
            <person name="Mondo S."/>
            <person name="Pangilinan J."/>
            <person name="Riley R."/>
            <person name="Labutti K."/>
            <person name="Andreopoulos B."/>
            <person name="Lipzen A."/>
            <person name="Chen C."/>
            <person name="Yanf M."/>
            <person name="Daum C."/>
            <person name="Ng V."/>
            <person name="Clum A."/>
            <person name="Ohm R."/>
            <person name="Martin F."/>
            <person name="Silar P."/>
            <person name="Natvig D."/>
            <person name="Lalanne C."/>
            <person name="Gautier V."/>
            <person name="Ament-Velasquez S.L."/>
            <person name="Kruys A."/>
            <person name="Hutchinson M.I."/>
            <person name="Powell A.J."/>
            <person name="Barry K."/>
            <person name="Miller A.N."/>
            <person name="Grigoriev I.V."/>
            <person name="Debuchy R."/>
            <person name="Gladieux P."/>
            <person name="Thoren M.H."/>
            <person name="Johannesson H."/>
        </authorList>
    </citation>
    <scope>NUCLEOTIDE SEQUENCE</scope>
    <source>
        <strain evidence="2">PSN243</strain>
    </source>
</reference>
<feature type="compositionally biased region" description="Low complexity" evidence="1">
    <location>
        <begin position="70"/>
        <end position="82"/>
    </location>
</feature>
<name>A0AAV9G4C2_9PEZI</name>
<dbReference type="Proteomes" id="UP001321760">
    <property type="component" value="Unassembled WGS sequence"/>
</dbReference>
<evidence type="ECO:0000313" key="3">
    <source>
        <dbReference type="Proteomes" id="UP001321760"/>
    </source>
</evidence>
<dbReference type="EMBL" id="MU866004">
    <property type="protein sequence ID" value="KAK4442905.1"/>
    <property type="molecule type" value="Genomic_DNA"/>
</dbReference>
<keyword evidence="3" id="KW-1185">Reference proteome</keyword>
<gene>
    <name evidence="2" type="ORF">QBC34DRAFT_479335</name>
</gene>
<reference evidence="2" key="1">
    <citation type="journal article" date="2023" name="Mol. Phylogenet. Evol.">
        <title>Genome-scale phylogeny and comparative genomics of the fungal order Sordariales.</title>
        <authorList>
            <person name="Hensen N."/>
            <person name="Bonometti L."/>
            <person name="Westerberg I."/>
            <person name="Brannstrom I.O."/>
            <person name="Guillou S."/>
            <person name="Cros-Aarteil S."/>
            <person name="Calhoun S."/>
            <person name="Haridas S."/>
            <person name="Kuo A."/>
            <person name="Mondo S."/>
            <person name="Pangilinan J."/>
            <person name="Riley R."/>
            <person name="LaButti K."/>
            <person name="Andreopoulos B."/>
            <person name="Lipzen A."/>
            <person name="Chen C."/>
            <person name="Yan M."/>
            <person name="Daum C."/>
            <person name="Ng V."/>
            <person name="Clum A."/>
            <person name="Steindorff A."/>
            <person name="Ohm R.A."/>
            <person name="Martin F."/>
            <person name="Silar P."/>
            <person name="Natvig D.O."/>
            <person name="Lalanne C."/>
            <person name="Gautier V."/>
            <person name="Ament-Velasquez S.L."/>
            <person name="Kruys A."/>
            <person name="Hutchinson M.I."/>
            <person name="Powell A.J."/>
            <person name="Barry K."/>
            <person name="Miller A.N."/>
            <person name="Grigoriev I.V."/>
            <person name="Debuchy R."/>
            <person name="Gladieux P."/>
            <person name="Hiltunen Thoren M."/>
            <person name="Johannesson H."/>
        </authorList>
    </citation>
    <scope>NUCLEOTIDE SEQUENCE</scope>
    <source>
        <strain evidence="2">PSN243</strain>
    </source>
</reference>
<proteinExistence type="predicted"/>
<accession>A0AAV9G4C2</accession>
<feature type="region of interest" description="Disordered" evidence="1">
    <location>
        <begin position="55"/>
        <end position="88"/>
    </location>
</feature>
<organism evidence="2 3">
    <name type="scientific">Podospora aff. communis PSN243</name>
    <dbReference type="NCBI Taxonomy" id="3040156"/>
    <lineage>
        <taxon>Eukaryota</taxon>
        <taxon>Fungi</taxon>
        <taxon>Dikarya</taxon>
        <taxon>Ascomycota</taxon>
        <taxon>Pezizomycotina</taxon>
        <taxon>Sordariomycetes</taxon>
        <taxon>Sordariomycetidae</taxon>
        <taxon>Sordariales</taxon>
        <taxon>Podosporaceae</taxon>
        <taxon>Podospora</taxon>
    </lineage>
</organism>
<dbReference type="AlphaFoldDB" id="A0AAV9G4C2"/>
<protein>
    <submittedName>
        <fullName evidence="2">Uncharacterized protein</fullName>
    </submittedName>
</protein>
<sequence length="280" mass="30643">MPGTATKGPRRIVETHAVPFVDHAGNTALMVYRSFSKLPPLFGIAVYIVGETGGAASASSSAPPGPDPASTPSTSTSTSTSTARRDEDTNAKTAAALELFNAIQGSDWTNYRLDIYFLPSGTTKDDCKAHYLAEKAKRGTVNAQIALVESNSPESRHHNTAELSEGGNIKPPGFIPSYLCSSTGYYHHDILFLSDKNWRADGLLFVEFTLAKVNEEWEPEEEGEGDGLEEERVRRLPVLSEEREGGYGDVGGRMRELYRLGSEELEGVWQEAVRRGWVSW</sequence>
<evidence type="ECO:0000313" key="2">
    <source>
        <dbReference type="EMBL" id="KAK4442905.1"/>
    </source>
</evidence>
<evidence type="ECO:0000256" key="1">
    <source>
        <dbReference type="SAM" id="MobiDB-lite"/>
    </source>
</evidence>